<dbReference type="Proteomes" id="UP000308197">
    <property type="component" value="Unassembled WGS sequence"/>
</dbReference>
<evidence type="ECO:0000313" key="3">
    <source>
        <dbReference type="Proteomes" id="UP000308197"/>
    </source>
</evidence>
<feature type="compositionally biased region" description="Basic and acidic residues" evidence="1">
    <location>
        <begin position="98"/>
        <end position="123"/>
    </location>
</feature>
<dbReference type="EMBL" id="ML211055">
    <property type="protein sequence ID" value="TFK90122.1"/>
    <property type="molecule type" value="Genomic_DNA"/>
</dbReference>
<keyword evidence="3" id="KW-1185">Reference proteome</keyword>
<dbReference type="AlphaFoldDB" id="A0A5C3PLE1"/>
<dbReference type="InParanoid" id="A0A5C3PLE1"/>
<evidence type="ECO:0000256" key="1">
    <source>
        <dbReference type="SAM" id="MobiDB-lite"/>
    </source>
</evidence>
<organism evidence="2 3">
    <name type="scientific">Polyporus arcularius HHB13444</name>
    <dbReference type="NCBI Taxonomy" id="1314778"/>
    <lineage>
        <taxon>Eukaryota</taxon>
        <taxon>Fungi</taxon>
        <taxon>Dikarya</taxon>
        <taxon>Basidiomycota</taxon>
        <taxon>Agaricomycotina</taxon>
        <taxon>Agaricomycetes</taxon>
        <taxon>Polyporales</taxon>
        <taxon>Polyporaceae</taxon>
        <taxon>Polyporus</taxon>
    </lineage>
</organism>
<feature type="region of interest" description="Disordered" evidence="1">
    <location>
        <begin position="93"/>
        <end position="153"/>
    </location>
</feature>
<protein>
    <submittedName>
        <fullName evidence="2">Uncharacterized protein</fullName>
    </submittedName>
</protein>
<name>A0A5C3PLE1_9APHY</name>
<accession>A0A5C3PLE1</accession>
<reference evidence="2 3" key="1">
    <citation type="journal article" date="2019" name="Nat. Ecol. Evol.">
        <title>Megaphylogeny resolves global patterns of mushroom evolution.</title>
        <authorList>
            <person name="Varga T."/>
            <person name="Krizsan K."/>
            <person name="Foldi C."/>
            <person name="Dima B."/>
            <person name="Sanchez-Garcia M."/>
            <person name="Sanchez-Ramirez S."/>
            <person name="Szollosi G.J."/>
            <person name="Szarkandi J.G."/>
            <person name="Papp V."/>
            <person name="Albert L."/>
            <person name="Andreopoulos W."/>
            <person name="Angelini C."/>
            <person name="Antonin V."/>
            <person name="Barry K.W."/>
            <person name="Bougher N.L."/>
            <person name="Buchanan P."/>
            <person name="Buyck B."/>
            <person name="Bense V."/>
            <person name="Catcheside P."/>
            <person name="Chovatia M."/>
            <person name="Cooper J."/>
            <person name="Damon W."/>
            <person name="Desjardin D."/>
            <person name="Finy P."/>
            <person name="Geml J."/>
            <person name="Haridas S."/>
            <person name="Hughes K."/>
            <person name="Justo A."/>
            <person name="Karasinski D."/>
            <person name="Kautmanova I."/>
            <person name="Kiss B."/>
            <person name="Kocsube S."/>
            <person name="Kotiranta H."/>
            <person name="LaButti K.M."/>
            <person name="Lechner B.E."/>
            <person name="Liimatainen K."/>
            <person name="Lipzen A."/>
            <person name="Lukacs Z."/>
            <person name="Mihaltcheva S."/>
            <person name="Morgado L.N."/>
            <person name="Niskanen T."/>
            <person name="Noordeloos M.E."/>
            <person name="Ohm R.A."/>
            <person name="Ortiz-Santana B."/>
            <person name="Ovrebo C."/>
            <person name="Racz N."/>
            <person name="Riley R."/>
            <person name="Savchenko A."/>
            <person name="Shiryaev A."/>
            <person name="Soop K."/>
            <person name="Spirin V."/>
            <person name="Szebenyi C."/>
            <person name="Tomsovsky M."/>
            <person name="Tulloss R.E."/>
            <person name="Uehling J."/>
            <person name="Grigoriev I.V."/>
            <person name="Vagvolgyi C."/>
            <person name="Papp T."/>
            <person name="Martin F.M."/>
            <person name="Miettinen O."/>
            <person name="Hibbett D.S."/>
            <person name="Nagy L.G."/>
        </authorList>
    </citation>
    <scope>NUCLEOTIDE SEQUENCE [LARGE SCALE GENOMIC DNA]</scope>
    <source>
        <strain evidence="2 3">HHB13444</strain>
    </source>
</reference>
<proteinExistence type="predicted"/>
<sequence length="153" mass="17149">MHSHAEAEASSTMHDVRDQRTQCPPPNAVIRESIVCVCVHDAITEYFPSHDAPRARQYDRGRGKLTSSTSSLVCEARAKLGRLLRRWGYMGRRSHIGQQHEARGGRRANTERRGDGDRTRFDTMRALQTGDWRLEGGGGAGRPGKPQTVRDLQ</sequence>
<feature type="region of interest" description="Disordered" evidence="1">
    <location>
        <begin position="1"/>
        <end position="24"/>
    </location>
</feature>
<gene>
    <name evidence="2" type="ORF">K466DRAFT_404566</name>
</gene>
<evidence type="ECO:0000313" key="2">
    <source>
        <dbReference type="EMBL" id="TFK90122.1"/>
    </source>
</evidence>